<dbReference type="GO" id="GO:0051601">
    <property type="term" value="P:exocyst localization"/>
    <property type="evidence" value="ECO:0000318"/>
    <property type="project" value="GO_Central"/>
</dbReference>
<dbReference type="AGR" id="ZFIN:ZDB-GENE-041210-301"/>
<proteinExistence type="inferred from homology"/>
<organism evidence="2 3">
    <name type="scientific">Danio rerio</name>
    <name type="common">Zebrafish</name>
    <name type="synonym">Brachydanio rerio</name>
    <dbReference type="NCBI Taxonomy" id="7955"/>
    <lineage>
        <taxon>Eukaryota</taxon>
        <taxon>Metazoa</taxon>
        <taxon>Chordata</taxon>
        <taxon>Craniata</taxon>
        <taxon>Vertebrata</taxon>
        <taxon>Euteleostomi</taxon>
        <taxon>Actinopterygii</taxon>
        <taxon>Neopterygii</taxon>
        <taxon>Teleostei</taxon>
        <taxon>Ostariophysi</taxon>
        <taxon>Cypriniformes</taxon>
        <taxon>Danionidae</taxon>
        <taxon>Danioninae</taxon>
        <taxon>Danio</taxon>
    </lineage>
</organism>
<dbReference type="FunCoup" id="A0A8M2B7A4">
    <property type="interactions" value="8"/>
</dbReference>
<dbReference type="InterPro" id="IPR010326">
    <property type="entry name" value="EXOC3/Sec6"/>
</dbReference>
<dbReference type="Pfam" id="PF06046">
    <property type="entry name" value="Sec6"/>
    <property type="match status" value="1"/>
</dbReference>
<dbReference type="PANTHER" id="PTHR21292:SF4">
    <property type="entry name" value="TUMOR NECROSIS FACTOR ALPHA-INDUCED PROTEIN 2"/>
    <property type="match status" value="1"/>
</dbReference>
<comment type="similarity">
    <text evidence="1">Belongs to the SEC6 family.</text>
</comment>
<dbReference type="CTD" id="567159"/>
<name>A0A8M2B7A4_DANRE</name>
<dbReference type="GO" id="GO:0006887">
    <property type="term" value="P:exocytosis"/>
    <property type="evidence" value="ECO:0000318"/>
    <property type="project" value="GO_Central"/>
</dbReference>
<reference evidence="3" key="1">
    <citation type="submission" date="2025-08" db="UniProtKB">
        <authorList>
            <consortium name="RefSeq"/>
        </authorList>
    </citation>
    <scope>IDENTIFICATION</scope>
    <source>
        <strain evidence="3">Tuebingen</strain>
        <tissue evidence="3">Fibroblasts and whole tissue</tissue>
    </source>
</reference>
<dbReference type="Proteomes" id="UP000000437">
    <property type="component" value="Chromosome 20"/>
</dbReference>
<dbReference type="ZFIN" id="ZDB-GENE-041210-301">
    <property type="gene designation" value="tnfaip2a"/>
</dbReference>
<dbReference type="OrthoDB" id="190098at2759"/>
<dbReference type="GeneID" id="567159"/>
<dbReference type="GO" id="GO:0000145">
    <property type="term" value="C:exocyst"/>
    <property type="evidence" value="ECO:0000318"/>
    <property type="project" value="GO_Central"/>
</dbReference>
<dbReference type="InterPro" id="IPR042532">
    <property type="entry name" value="EXOC3/Sec6_C"/>
</dbReference>
<dbReference type="PANTHER" id="PTHR21292">
    <property type="entry name" value="EXOCYST COMPLEX COMPONENT SEC6-RELATED"/>
    <property type="match status" value="1"/>
</dbReference>
<keyword evidence="2" id="KW-1185">Reference proteome</keyword>
<accession>A0A8M2B7A4</accession>
<dbReference type="AlphaFoldDB" id="A0A8M2B7A4"/>
<evidence type="ECO:0000256" key="1">
    <source>
        <dbReference type="ARBA" id="ARBA00009447"/>
    </source>
</evidence>
<gene>
    <name evidence="3 4" type="primary">tnfaip2a</name>
    <name evidence="3" type="synonym">si:dkeyp-72h1.2</name>
    <name evidence="3" type="synonym">zgc:136606</name>
</gene>
<evidence type="ECO:0000313" key="4">
    <source>
        <dbReference type="ZFIN" id="ZDB-GENE-041210-301"/>
    </source>
</evidence>
<protein>
    <submittedName>
        <fullName evidence="3">Tumor necrosis factor alpha-induced protein 2a isoform X1</fullName>
    </submittedName>
</protein>
<dbReference type="GO" id="GO:0000149">
    <property type="term" value="F:SNARE binding"/>
    <property type="evidence" value="ECO:0000318"/>
    <property type="project" value="GO_Central"/>
</dbReference>
<sequence length="716" mass="83400">MALRKVREVWTRSESVLSTYRYKEKDLEKGEEIQGDEHGAEENPEAQYEKQNHKFKIPKNIKMKNLITSKKNSKSEAVFRPEVVDVDFEAIECIADSPEDPEEKSQKSKIKIANKIKLPDFMKRQKNSKYPEAPSVSLDFNGNLEQNRLADAQQLLVKAEERLFGSNNLGRTEDEEDKLLRDSEIFRERLKFAILDSFNEENQETLKSALISILQEEAQDRRWAEVSENQRPIWRPTECRQKIHDPLLKTLVETRLKNADGQENKADKLSTSLKREVCRTGKQVQKDLLIVVRNLKECYPADFDICRTYAQLYHQTFSARLQELTRSSIEFEDCAYILSWIKIYYPKDVLKHKELEQHINSSLLGPLLPEEHLKRLEDQYFSCKENEVRNWLSNAFDKEVDKWSDGFEPELIEGCYFGNLAVDVLPLIEGTVKEVNALLECESKSWSLLCLLDSSLLSYGTSLKELVKRKQENIPKILRDSLVNIYVFKNYVQKVENFFSEDTRTTRMSILMDLRNICHTYFLSRIHKELKPVYRKLWTQTWFAGNSEVVEELVKAIEKISNDFKDLKPACREELLAELHVEVMVEYVRRMMKRKLKLKDKEKQEAAAEFMSQDSNEICSVFVKLGSKEDWLSKILPKLSEILKLQDPGSLQIEIATLARDYPDISEQHVLALLNLKANISSSDLRRIKGCLTDNRSPQESSTAFFSKVLVKRKII</sequence>
<dbReference type="RefSeq" id="XP_005160524.2">
    <property type="nucleotide sequence ID" value="XM_005160467.6"/>
</dbReference>
<evidence type="ECO:0000313" key="2">
    <source>
        <dbReference type="Proteomes" id="UP000000437"/>
    </source>
</evidence>
<dbReference type="Gene3D" id="1.10.357.70">
    <property type="entry name" value="Exocyst complex component Sec6, C-terminal domain"/>
    <property type="match status" value="1"/>
</dbReference>
<evidence type="ECO:0000313" key="3">
    <source>
        <dbReference type="RefSeq" id="XP_005160524.2"/>
    </source>
</evidence>